<name>A0A5M3W8Y1_9ACTN</name>
<sequence>MVADVEAVSARLTTVVGAPVVVLRLIDVTGGGWSRGGHVVYHAEVLHSANGGISVFGPVDAARRASLEPAAKRSGWATAAGVRAGLDWAMGETRAAGLTPTAVEQVKTWNLSGLFRIRVEGPDEAVWFKATPEFAACESTAIRLFGSADPELVPRLVAADPERRWVLLGHLPGRDCWDAPPEVIDHMVPRMVAAQLRLADAAAGLTDHTRPRLPGLADRTPPLQAGRTGGTPPRLAGLAGGTPPWPAALADRTPPRLAGLPTPLLDRMAGELTPDEIRAARTLVGRLPAMVAELAACGLPYTVTHGDFHPGNWRWDGRRAVAVDYADCHFGHPALDGLRLREFAPEERRAQVTDTWVRAWAEALPAADPARALTLAQPLAHLYYAIRYQEFMDGIEPSEQRYHAGDTAAELRAALESAA</sequence>
<dbReference type="EMBL" id="BLAD01000071">
    <property type="protein sequence ID" value="GES03633.1"/>
    <property type="molecule type" value="Genomic_DNA"/>
</dbReference>
<proteinExistence type="predicted"/>
<dbReference type="InterPro" id="IPR011009">
    <property type="entry name" value="Kinase-like_dom_sf"/>
</dbReference>
<dbReference type="Proteomes" id="UP000334990">
    <property type="component" value="Unassembled WGS sequence"/>
</dbReference>
<comment type="caution">
    <text evidence="3">The sequence shown here is derived from an EMBL/GenBank/DDBJ whole genome shotgun (WGS) entry which is preliminary data.</text>
</comment>
<feature type="region of interest" description="Disordered" evidence="1">
    <location>
        <begin position="207"/>
        <end position="234"/>
    </location>
</feature>
<dbReference type="Gene3D" id="3.90.1200.10">
    <property type="match status" value="1"/>
</dbReference>
<gene>
    <name evidence="3" type="ORF">Acor_56990</name>
</gene>
<keyword evidence="4" id="KW-1185">Reference proteome</keyword>
<evidence type="ECO:0000259" key="2">
    <source>
        <dbReference type="Pfam" id="PF01636"/>
    </source>
</evidence>
<evidence type="ECO:0000313" key="3">
    <source>
        <dbReference type="EMBL" id="GES03633.1"/>
    </source>
</evidence>
<protein>
    <recommendedName>
        <fullName evidence="2">Aminoglycoside phosphotransferase domain-containing protein</fullName>
    </recommendedName>
</protein>
<dbReference type="AlphaFoldDB" id="A0A5M3W8Y1"/>
<feature type="domain" description="Aminoglycoside phosphotransferase" evidence="2">
    <location>
        <begin position="153"/>
        <end position="367"/>
    </location>
</feature>
<dbReference type="Pfam" id="PF01636">
    <property type="entry name" value="APH"/>
    <property type="match status" value="1"/>
</dbReference>
<evidence type="ECO:0000256" key="1">
    <source>
        <dbReference type="SAM" id="MobiDB-lite"/>
    </source>
</evidence>
<dbReference type="SUPFAM" id="SSF56112">
    <property type="entry name" value="Protein kinase-like (PK-like)"/>
    <property type="match status" value="1"/>
</dbReference>
<evidence type="ECO:0000313" key="4">
    <source>
        <dbReference type="Proteomes" id="UP000334990"/>
    </source>
</evidence>
<reference evidence="3 4" key="1">
    <citation type="submission" date="2019-10" db="EMBL/GenBank/DDBJ databases">
        <title>Whole genome shotgun sequence of Acrocarpospora corrugata NBRC 13972.</title>
        <authorList>
            <person name="Ichikawa N."/>
            <person name="Kimura A."/>
            <person name="Kitahashi Y."/>
            <person name="Komaki H."/>
            <person name="Oguchi A."/>
        </authorList>
    </citation>
    <scope>NUCLEOTIDE SEQUENCE [LARGE SCALE GENOMIC DNA]</scope>
    <source>
        <strain evidence="3 4">NBRC 13972</strain>
    </source>
</reference>
<accession>A0A5M3W8Y1</accession>
<organism evidence="3 4">
    <name type="scientific">Acrocarpospora corrugata</name>
    <dbReference type="NCBI Taxonomy" id="35763"/>
    <lineage>
        <taxon>Bacteria</taxon>
        <taxon>Bacillati</taxon>
        <taxon>Actinomycetota</taxon>
        <taxon>Actinomycetes</taxon>
        <taxon>Streptosporangiales</taxon>
        <taxon>Streptosporangiaceae</taxon>
        <taxon>Acrocarpospora</taxon>
    </lineage>
</organism>
<dbReference type="InterPro" id="IPR002575">
    <property type="entry name" value="Aminoglycoside_PTrfase"/>
</dbReference>